<dbReference type="PANTHER" id="PTHR36302:SF1">
    <property type="entry name" value="COPPER CHAPERONE PCU(A)C"/>
    <property type="match status" value="1"/>
</dbReference>
<dbReference type="PANTHER" id="PTHR36302">
    <property type="entry name" value="BLR7088 PROTEIN"/>
    <property type="match status" value="1"/>
</dbReference>
<reference evidence="3" key="1">
    <citation type="submission" date="2017-04" db="EMBL/GenBank/DDBJ databases">
        <authorList>
            <person name="Varghese N."/>
            <person name="Submissions S."/>
        </authorList>
    </citation>
    <scope>NUCLEOTIDE SEQUENCE [LARGE SCALE GENOMIC DNA]</scope>
</reference>
<dbReference type="AlphaFoldDB" id="A0A1Y6F750"/>
<evidence type="ECO:0000313" key="2">
    <source>
        <dbReference type="EMBL" id="SMQ68602.1"/>
    </source>
</evidence>
<dbReference type="SUPFAM" id="SSF110087">
    <property type="entry name" value="DR1885-like metal-binding protein"/>
    <property type="match status" value="1"/>
</dbReference>
<gene>
    <name evidence="2" type="ORF">SAMN06295905_1599</name>
</gene>
<name>A0A1Y6F750_9HYPH</name>
<dbReference type="Proteomes" id="UP000194474">
    <property type="component" value="Unassembled WGS sequence"/>
</dbReference>
<dbReference type="Pfam" id="PF04314">
    <property type="entry name" value="PCuAC"/>
    <property type="match status" value="1"/>
</dbReference>
<dbReference type="EMBL" id="FXWK01000001">
    <property type="protein sequence ID" value="SMQ68602.1"/>
    <property type="molecule type" value="Genomic_DNA"/>
</dbReference>
<evidence type="ECO:0008006" key="4">
    <source>
        <dbReference type="Google" id="ProtNLM"/>
    </source>
</evidence>
<dbReference type="OrthoDB" id="9796962at2"/>
<protein>
    <recommendedName>
        <fullName evidence="4">Copper(I)-binding protein</fullName>
    </recommendedName>
</protein>
<evidence type="ECO:0000256" key="1">
    <source>
        <dbReference type="SAM" id="SignalP"/>
    </source>
</evidence>
<keyword evidence="3" id="KW-1185">Reference proteome</keyword>
<dbReference type="RefSeq" id="WP_086469903.1">
    <property type="nucleotide sequence ID" value="NZ_FXWK01000001.1"/>
</dbReference>
<evidence type="ECO:0000313" key="3">
    <source>
        <dbReference type="Proteomes" id="UP000194474"/>
    </source>
</evidence>
<sequence length="157" mass="16799">MKKILLSAVLGLLALPATAHDFTRGAIYLDHPMIEEAPPNAPVLGGYLSIQNMGETDDRLVAIESTAAEKVEMHNSTVTDGIARMQPMTEGLSIPAGETVWLDDGMHAMFIKPSRRYVVGDEVPATLVFEKAGRIDVTFKVEERTSGAGSSHVGHGG</sequence>
<dbReference type="Gene3D" id="2.60.40.1890">
    <property type="entry name" value="PCu(A)C copper chaperone"/>
    <property type="match status" value="1"/>
</dbReference>
<feature type="signal peptide" evidence="1">
    <location>
        <begin position="1"/>
        <end position="19"/>
    </location>
</feature>
<organism evidence="2 3">
    <name type="scientific">Devosia lucknowensis</name>
    <dbReference type="NCBI Taxonomy" id="1096929"/>
    <lineage>
        <taxon>Bacteria</taxon>
        <taxon>Pseudomonadati</taxon>
        <taxon>Pseudomonadota</taxon>
        <taxon>Alphaproteobacteria</taxon>
        <taxon>Hyphomicrobiales</taxon>
        <taxon>Devosiaceae</taxon>
        <taxon>Devosia</taxon>
    </lineage>
</organism>
<dbReference type="InterPro" id="IPR036182">
    <property type="entry name" value="PCuAC_sf"/>
</dbReference>
<proteinExistence type="predicted"/>
<feature type="chain" id="PRO_5012734947" description="Copper(I)-binding protein" evidence="1">
    <location>
        <begin position="20"/>
        <end position="157"/>
    </location>
</feature>
<keyword evidence="1" id="KW-0732">Signal</keyword>
<dbReference type="InterPro" id="IPR058248">
    <property type="entry name" value="Lxx211020-like"/>
</dbReference>
<dbReference type="InterPro" id="IPR007410">
    <property type="entry name" value="LpqE-like"/>
</dbReference>
<accession>A0A1Y6F750</accession>